<dbReference type="InterPro" id="IPR050268">
    <property type="entry name" value="NADH-dep_flavin_reductase"/>
</dbReference>
<dbReference type="Pfam" id="PF01613">
    <property type="entry name" value="Flavin_Reduct"/>
    <property type="match status" value="1"/>
</dbReference>
<dbReference type="OrthoDB" id="9792858at2"/>
<protein>
    <submittedName>
        <fullName evidence="4">NADH-FMN oxidoreductase RutF, flavin reductase (DIM6/NTAB) family</fullName>
    </submittedName>
</protein>
<gene>
    <name evidence="4" type="ORF">SAMN05443665_104055</name>
</gene>
<dbReference type="SMART" id="SM00903">
    <property type="entry name" value="Flavin_Reduct"/>
    <property type="match status" value="1"/>
</dbReference>
<dbReference type="SUPFAM" id="SSF50475">
    <property type="entry name" value="FMN-binding split barrel"/>
    <property type="match status" value="1"/>
</dbReference>
<dbReference type="Gene3D" id="2.30.110.10">
    <property type="entry name" value="Electron Transport, Fmn-binding Protein, Chain A"/>
    <property type="match status" value="1"/>
</dbReference>
<reference evidence="4 5" key="1">
    <citation type="submission" date="2017-06" db="EMBL/GenBank/DDBJ databases">
        <authorList>
            <person name="Kim H.J."/>
            <person name="Triplett B.A."/>
        </authorList>
    </citation>
    <scope>NUCLEOTIDE SEQUENCE [LARGE SCALE GENOMIC DNA]</scope>
    <source>
        <strain evidence="4 5">DSM 44715</strain>
    </source>
</reference>
<dbReference type="InterPro" id="IPR002563">
    <property type="entry name" value="Flavin_Rdtase-like_dom"/>
</dbReference>
<keyword evidence="5" id="KW-1185">Reference proteome</keyword>
<evidence type="ECO:0000313" key="5">
    <source>
        <dbReference type="Proteomes" id="UP000198318"/>
    </source>
</evidence>
<keyword evidence="2" id="KW-0560">Oxidoreductase</keyword>
<proteinExistence type="inferred from homology"/>
<evidence type="ECO:0000256" key="1">
    <source>
        <dbReference type="ARBA" id="ARBA00008898"/>
    </source>
</evidence>
<dbReference type="EMBL" id="FZOR01000040">
    <property type="protein sequence ID" value="SNT53629.1"/>
    <property type="molecule type" value="Genomic_DNA"/>
</dbReference>
<dbReference type="PANTHER" id="PTHR30466">
    <property type="entry name" value="FLAVIN REDUCTASE"/>
    <property type="match status" value="1"/>
</dbReference>
<evidence type="ECO:0000259" key="3">
    <source>
        <dbReference type="SMART" id="SM00903"/>
    </source>
</evidence>
<comment type="similarity">
    <text evidence="1">Belongs to the non-flavoprotein flavin reductase family.</text>
</comment>
<dbReference type="GO" id="GO:0042602">
    <property type="term" value="F:riboflavin reductase (NADPH) activity"/>
    <property type="evidence" value="ECO:0007669"/>
    <property type="project" value="TreeGrafter"/>
</dbReference>
<dbReference type="PANTHER" id="PTHR30466:SF11">
    <property type="entry name" value="FLAVIN-DEPENDENT MONOOXYGENASE, REDUCTASE SUBUNIT HSAB"/>
    <property type="match status" value="1"/>
</dbReference>
<dbReference type="AlphaFoldDB" id="A0A239NHM7"/>
<dbReference type="InterPro" id="IPR012349">
    <property type="entry name" value="Split_barrel_FMN-bd"/>
</dbReference>
<evidence type="ECO:0000313" key="4">
    <source>
        <dbReference type="EMBL" id="SNT53629.1"/>
    </source>
</evidence>
<evidence type="ECO:0000256" key="2">
    <source>
        <dbReference type="ARBA" id="ARBA00023002"/>
    </source>
</evidence>
<dbReference type="Proteomes" id="UP000198318">
    <property type="component" value="Unassembled WGS sequence"/>
</dbReference>
<sequence>MTAHPVQPAEPSARDAFRKVLGHFATGVTAVTGLVEGSPTGMIVNAFSSVSLDPPLVSVCAAHSSRTWPHLRQDGRICVNILAEHQQATSWRLSASGRDKFAGVPWTPSPSGLPVLDGTLAWLECEIRDLHPAGDHEIAVALVRHMEIASTTAPLVFYQGRYGTCAFPA</sequence>
<accession>A0A239NHM7</accession>
<name>A0A239NHM7_9ACTN</name>
<dbReference type="RefSeq" id="WP_089329743.1">
    <property type="nucleotide sequence ID" value="NZ_FZOR01000040.1"/>
</dbReference>
<dbReference type="GO" id="GO:0010181">
    <property type="term" value="F:FMN binding"/>
    <property type="evidence" value="ECO:0007669"/>
    <property type="project" value="InterPro"/>
</dbReference>
<organism evidence="4 5">
    <name type="scientific">Actinomadura meyerae</name>
    <dbReference type="NCBI Taxonomy" id="240840"/>
    <lineage>
        <taxon>Bacteria</taxon>
        <taxon>Bacillati</taxon>
        <taxon>Actinomycetota</taxon>
        <taxon>Actinomycetes</taxon>
        <taxon>Streptosporangiales</taxon>
        <taxon>Thermomonosporaceae</taxon>
        <taxon>Actinomadura</taxon>
    </lineage>
</organism>
<feature type="domain" description="Flavin reductase like" evidence="3">
    <location>
        <begin position="21"/>
        <end position="164"/>
    </location>
</feature>